<dbReference type="STRING" id="283909.R7UC73"/>
<sequence length="565" mass="61042">MANPDVDTLSGLLAEATIDNSNGLSFAGKGIKMDNEEAATEVIDAIKKCKEMRWLRLEGNTLGVEAAKGIAKALEKHPEFQRALWSDMFTGRLKTEIPDALRFLGNGIILANAKLIELDLSDNAFGPNGMQGLVVFLKSPSCFSLKELRLNNNGLGITGGKMLAASLLECHTKSLAAGTPLALRVFVSGRGRLENEGSMRLAEAFKAIGSLEEVRMPQNGIFHEGITALAEAFAFNPKLKILDLSDNIFTEKGASAMAKSLPKMSVLESMNFGDCLIKTKGAHALAAVIKGNNPLLQRVNLSFNEIEVSGGKAIAEAVKNKTGLIELDLNGNQLGDEGVEVVRGAMGNDQLLASFSDDEGVDSDDDVEGSEEEEPEEEEDDDNDAVIVQDPNLEVHGVGLTPRPDEKTITVDEFLKRPSASSLLLLGPQRSDLICKQIYKDDLNEVARTVIKISMILTEGNEAANKAAFECTDELLKEALPGDDTVTAAFCNECLVQLGLLKAEDKKLTLVLNSSGPLIMLTHIVKQSYFSKMGKDILQIFIAKPNAKLDAYADLKHKLLQALFQ</sequence>
<evidence type="ECO:0000256" key="1">
    <source>
        <dbReference type="ARBA" id="ARBA00022468"/>
    </source>
</evidence>
<dbReference type="InterPro" id="IPR009109">
    <property type="entry name" value="Ran_GTPase_activating_1_C"/>
</dbReference>
<dbReference type="GO" id="GO:0005096">
    <property type="term" value="F:GTPase activator activity"/>
    <property type="evidence" value="ECO:0007669"/>
    <property type="project" value="UniProtKB-KW"/>
</dbReference>
<name>R7UC73_CAPTE</name>
<keyword evidence="8" id="KW-1185">Reference proteome</keyword>
<gene>
    <name evidence="6" type="ORF">CAPTEDRAFT_162509</name>
</gene>
<reference evidence="8" key="1">
    <citation type="submission" date="2012-12" db="EMBL/GenBank/DDBJ databases">
        <authorList>
            <person name="Hellsten U."/>
            <person name="Grimwood J."/>
            <person name="Chapman J.A."/>
            <person name="Shapiro H."/>
            <person name="Aerts A."/>
            <person name="Otillar R.P."/>
            <person name="Terry A.Y."/>
            <person name="Boore J.L."/>
            <person name="Simakov O."/>
            <person name="Marletaz F."/>
            <person name="Cho S.-J."/>
            <person name="Edsinger-Gonzales E."/>
            <person name="Havlak P."/>
            <person name="Kuo D.-H."/>
            <person name="Larsson T."/>
            <person name="Lv J."/>
            <person name="Arendt D."/>
            <person name="Savage R."/>
            <person name="Osoegawa K."/>
            <person name="de Jong P."/>
            <person name="Lindberg D.R."/>
            <person name="Seaver E.C."/>
            <person name="Weisblat D.A."/>
            <person name="Putnam N.H."/>
            <person name="Grigoriev I.V."/>
            <person name="Rokhsar D.S."/>
        </authorList>
    </citation>
    <scope>NUCLEOTIDE SEQUENCE</scope>
    <source>
        <strain evidence="8">I ESC-2004</strain>
    </source>
</reference>
<dbReference type="InterPro" id="IPR027038">
    <property type="entry name" value="RanGap"/>
</dbReference>
<proteinExistence type="predicted"/>
<evidence type="ECO:0000256" key="3">
    <source>
        <dbReference type="ARBA" id="ARBA00022737"/>
    </source>
</evidence>
<keyword evidence="3" id="KW-0677">Repeat</keyword>
<evidence type="ECO:0000313" key="8">
    <source>
        <dbReference type="Proteomes" id="UP000014760"/>
    </source>
</evidence>
<accession>R7UC73</accession>
<dbReference type="EMBL" id="AMQN01009266">
    <property type="status" value="NOT_ANNOTATED_CDS"/>
    <property type="molecule type" value="Genomic_DNA"/>
</dbReference>
<dbReference type="SUPFAM" id="SSF52047">
    <property type="entry name" value="RNI-like"/>
    <property type="match status" value="1"/>
</dbReference>
<evidence type="ECO:0000256" key="4">
    <source>
        <dbReference type="SAM" id="MobiDB-lite"/>
    </source>
</evidence>
<dbReference type="PANTHER" id="PTHR24113:SF12">
    <property type="entry name" value="RAN GTPASE-ACTIVATING PROTEIN 1"/>
    <property type="match status" value="1"/>
</dbReference>
<evidence type="ECO:0000313" key="6">
    <source>
        <dbReference type="EMBL" id="ELU01388.1"/>
    </source>
</evidence>
<dbReference type="OrthoDB" id="184583at2759"/>
<dbReference type="InterPro" id="IPR001611">
    <property type="entry name" value="Leu-rich_rpt"/>
</dbReference>
<evidence type="ECO:0000256" key="2">
    <source>
        <dbReference type="ARBA" id="ARBA00022614"/>
    </source>
</evidence>
<dbReference type="InterPro" id="IPR032675">
    <property type="entry name" value="LRR_dom_sf"/>
</dbReference>
<dbReference type="GO" id="GO:0031267">
    <property type="term" value="F:small GTPase binding"/>
    <property type="evidence" value="ECO:0007669"/>
    <property type="project" value="TreeGrafter"/>
</dbReference>
<reference evidence="7" key="3">
    <citation type="submission" date="2015-06" db="UniProtKB">
        <authorList>
            <consortium name="EnsemblMetazoa"/>
        </authorList>
    </citation>
    <scope>IDENTIFICATION</scope>
</reference>
<dbReference type="AlphaFoldDB" id="R7UC73"/>
<dbReference type="OMA" id="NGSMEAW"/>
<dbReference type="Gene3D" id="3.80.10.10">
    <property type="entry name" value="Ribonuclease Inhibitor"/>
    <property type="match status" value="1"/>
</dbReference>
<dbReference type="Pfam" id="PF07834">
    <property type="entry name" value="RanGAP1_C"/>
    <property type="match status" value="1"/>
</dbReference>
<feature type="region of interest" description="Disordered" evidence="4">
    <location>
        <begin position="353"/>
        <end position="385"/>
    </location>
</feature>
<keyword evidence="1" id="KW-0343">GTPase activation</keyword>
<dbReference type="SMART" id="SM00368">
    <property type="entry name" value="LRR_RI"/>
    <property type="match status" value="8"/>
</dbReference>
<feature type="domain" description="Ran-GTPase activating protein 1 C-terminal" evidence="5">
    <location>
        <begin position="401"/>
        <end position="563"/>
    </location>
</feature>
<evidence type="ECO:0000259" key="5">
    <source>
        <dbReference type="Pfam" id="PF07834"/>
    </source>
</evidence>
<dbReference type="EnsemblMetazoa" id="CapteT162509">
    <property type="protein sequence ID" value="CapteP162509"/>
    <property type="gene ID" value="CapteG162509"/>
</dbReference>
<dbReference type="Pfam" id="PF13516">
    <property type="entry name" value="LRR_6"/>
    <property type="match status" value="5"/>
</dbReference>
<dbReference type="Proteomes" id="UP000014760">
    <property type="component" value="Unassembled WGS sequence"/>
</dbReference>
<dbReference type="Gene3D" id="1.25.40.200">
    <property type="entry name" value="Ran-GTPase activating protein 1, C-terminal domain"/>
    <property type="match status" value="1"/>
</dbReference>
<dbReference type="EMBL" id="KB305088">
    <property type="protein sequence ID" value="ELU01388.1"/>
    <property type="molecule type" value="Genomic_DNA"/>
</dbReference>
<dbReference type="SUPFAM" id="SSF69099">
    <property type="entry name" value="Ran-GTPase activating protein 1 (RanGAP1), C-terminal domain"/>
    <property type="match status" value="1"/>
</dbReference>
<dbReference type="PANTHER" id="PTHR24113">
    <property type="entry name" value="RAN GTPASE-ACTIVATING PROTEIN 1"/>
    <property type="match status" value="1"/>
</dbReference>
<dbReference type="FunCoup" id="R7UC73">
    <property type="interactions" value="1554"/>
</dbReference>
<dbReference type="GO" id="GO:0006913">
    <property type="term" value="P:nucleocytoplasmic transport"/>
    <property type="evidence" value="ECO:0007669"/>
    <property type="project" value="TreeGrafter"/>
</dbReference>
<dbReference type="InterPro" id="IPR036720">
    <property type="entry name" value="RanGAP1_C_sf"/>
</dbReference>
<dbReference type="CDD" id="cd00116">
    <property type="entry name" value="LRR_RI"/>
    <property type="match status" value="1"/>
</dbReference>
<protein>
    <recommendedName>
        <fullName evidence="5">Ran-GTPase activating protein 1 C-terminal domain-containing protein</fullName>
    </recommendedName>
</protein>
<evidence type="ECO:0000313" key="7">
    <source>
        <dbReference type="EnsemblMetazoa" id="CapteP162509"/>
    </source>
</evidence>
<dbReference type="GO" id="GO:0005634">
    <property type="term" value="C:nucleus"/>
    <property type="evidence" value="ECO:0007669"/>
    <property type="project" value="TreeGrafter"/>
</dbReference>
<dbReference type="GO" id="GO:0048471">
    <property type="term" value="C:perinuclear region of cytoplasm"/>
    <property type="evidence" value="ECO:0007669"/>
    <property type="project" value="TreeGrafter"/>
</dbReference>
<dbReference type="GO" id="GO:0005829">
    <property type="term" value="C:cytosol"/>
    <property type="evidence" value="ECO:0007669"/>
    <property type="project" value="TreeGrafter"/>
</dbReference>
<keyword evidence="2" id="KW-0433">Leucine-rich repeat</keyword>
<organism evidence="6">
    <name type="scientific">Capitella teleta</name>
    <name type="common">Polychaete worm</name>
    <dbReference type="NCBI Taxonomy" id="283909"/>
    <lineage>
        <taxon>Eukaryota</taxon>
        <taxon>Metazoa</taxon>
        <taxon>Spiralia</taxon>
        <taxon>Lophotrochozoa</taxon>
        <taxon>Annelida</taxon>
        <taxon>Polychaeta</taxon>
        <taxon>Sedentaria</taxon>
        <taxon>Scolecida</taxon>
        <taxon>Capitellidae</taxon>
        <taxon>Capitella</taxon>
    </lineage>
</organism>
<feature type="compositionally biased region" description="Acidic residues" evidence="4">
    <location>
        <begin position="356"/>
        <end position="384"/>
    </location>
</feature>
<dbReference type="HOGENOM" id="CLU_028747_2_0_1"/>
<dbReference type="GO" id="GO:0007165">
    <property type="term" value="P:signal transduction"/>
    <property type="evidence" value="ECO:0007669"/>
    <property type="project" value="InterPro"/>
</dbReference>
<reference evidence="6 8" key="2">
    <citation type="journal article" date="2013" name="Nature">
        <title>Insights into bilaterian evolution from three spiralian genomes.</title>
        <authorList>
            <person name="Simakov O."/>
            <person name="Marletaz F."/>
            <person name="Cho S.J."/>
            <person name="Edsinger-Gonzales E."/>
            <person name="Havlak P."/>
            <person name="Hellsten U."/>
            <person name="Kuo D.H."/>
            <person name="Larsson T."/>
            <person name="Lv J."/>
            <person name="Arendt D."/>
            <person name="Savage R."/>
            <person name="Osoegawa K."/>
            <person name="de Jong P."/>
            <person name="Grimwood J."/>
            <person name="Chapman J.A."/>
            <person name="Shapiro H."/>
            <person name="Aerts A."/>
            <person name="Otillar R.P."/>
            <person name="Terry A.Y."/>
            <person name="Boore J.L."/>
            <person name="Grigoriev I.V."/>
            <person name="Lindberg D.R."/>
            <person name="Seaver E.C."/>
            <person name="Weisblat D.A."/>
            <person name="Putnam N.H."/>
            <person name="Rokhsar D.S."/>
        </authorList>
    </citation>
    <scope>NUCLEOTIDE SEQUENCE</scope>
    <source>
        <strain evidence="6 8">I ESC-2004</strain>
    </source>
</reference>